<evidence type="ECO:0000256" key="6">
    <source>
        <dbReference type="ARBA" id="ARBA00023201"/>
    </source>
</evidence>
<dbReference type="GO" id="GO:0008292">
    <property type="term" value="P:acetylcholine biosynthetic process"/>
    <property type="evidence" value="ECO:0007669"/>
    <property type="project" value="TreeGrafter"/>
</dbReference>
<dbReference type="AlphaFoldDB" id="A0A3P6PQ32"/>
<gene>
    <name evidence="7" type="ORF">ASIM_LOCUS4054</name>
</gene>
<organism evidence="7 8">
    <name type="scientific">Anisakis simplex</name>
    <name type="common">Herring worm</name>
    <dbReference type="NCBI Taxonomy" id="6269"/>
    <lineage>
        <taxon>Eukaryota</taxon>
        <taxon>Metazoa</taxon>
        <taxon>Ecdysozoa</taxon>
        <taxon>Nematoda</taxon>
        <taxon>Chromadorea</taxon>
        <taxon>Rhabditida</taxon>
        <taxon>Spirurina</taxon>
        <taxon>Ascaridomorpha</taxon>
        <taxon>Ascaridoidea</taxon>
        <taxon>Anisakidae</taxon>
        <taxon>Anisakis</taxon>
        <taxon>Anisakis simplex complex</taxon>
    </lineage>
</organism>
<evidence type="ECO:0000256" key="3">
    <source>
        <dbReference type="ARBA" id="ARBA00023053"/>
    </source>
</evidence>
<evidence type="ECO:0000313" key="8">
    <source>
        <dbReference type="Proteomes" id="UP000267096"/>
    </source>
</evidence>
<proteinExistence type="predicted"/>
<protein>
    <submittedName>
        <fullName evidence="7">Uncharacterized protein</fullName>
    </submittedName>
</protein>
<accession>A0A3P6PQ32</accession>
<evidence type="ECO:0000313" key="7">
    <source>
        <dbReference type="EMBL" id="VDK22984.1"/>
    </source>
</evidence>
<evidence type="ECO:0000256" key="5">
    <source>
        <dbReference type="ARBA" id="ARBA00023180"/>
    </source>
</evidence>
<keyword evidence="5" id="KW-0325">Glycoprotein</keyword>
<dbReference type="OrthoDB" id="546820at2759"/>
<keyword evidence="3" id="KW-0915">Sodium</keyword>
<reference evidence="7 8" key="1">
    <citation type="submission" date="2018-11" db="EMBL/GenBank/DDBJ databases">
        <authorList>
            <consortium name="Pathogen Informatics"/>
        </authorList>
    </citation>
    <scope>NUCLEOTIDE SEQUENCE [LARGE SCALE GENOMIC DNA]</scope>
</reference>
<dbReference type="GO" id="GO:0005307">
    <property type="term" value="F:choline:sodium symporter activity"/>
    <property type="evidence" value="ECO:0007669"/>
    <property type="project" value="TreeGrafter"/>
</dbReference>
<dbReference type="GO" id="GO:0005886">
    <property type="term" value="C:plasma membrane"/>
    <property type="evidence" value="ECO:0007669"/>
    <property type="project" value="TreeGrafter"/>
</dbReference>
<keyword evidence="8" id="KW-1185">Reference proteome</keyword>
<dbReference type="PANTHER" id="PTHR45897:SF4">
    <property type="entry name" value="HIGH-AFFINITY CHOLINE TRANSPORTER 1"/>
    <property type="match status" value="1"/>
</dbReference>
<keyword evidence="2" id="KW-0769">Symport</keyword>
<keyword evidence="4" id="KW-0406">Ion transport</keyword>
<dbReference type="InterPro" id="IPR052244">
    <property type="entry name" value="Choline_transporter"/>
</dbReference>
<sequence>MSGGEPLLSFPALIHFPMYEEYTLPDGTVSGTQYFPFRTMAMFSSFIACVGVSLLTEHLFKSGKLSVEMDFLTCVVNIPPERIALPSDTSFNVSCETLAMQKTKDADGSGERMITTNGFLGPCTPVNEHTSLHDAKSRDYLTLNHH</sequence>
<keyword evidence="1" id="KW-0813">Transport</keyword>
<name>A0A3P6PQ32_ANISI</name>
<dbReference type="PANTHER" id="PTHR45897">
    <property type="entry name" value="HIGH-AFFINITY CHOLINE TRANSPORTER 1"/>
    <property type="match status" value="1"/>
</dbReference>
<evidence type="ECO:0000256" key="2">
    <source>
        <dbReference type="ARBA" id="ARBA00022847"/>
    </source>
</evidence>
<dbReference type="EMBL" id="UYRR01006795">
    <property type="protein sequence ID" value="VDK22984.1"/>
    <property type="molecule type" value="Genomic_DNA"/>
</dbReference>
<keyword evidence="6" id="KW-0739">Sodium transport</keyword>
<evidence type="ECO:0000256" key="1">
    <source>
        <dbReference type="ARBA" id="ARBA00022448"/>
    </source>
</evidence>
<evidence type="ECO:0000256" key="4">
    <source>
        <dbReference type="ARBA" id="ARBA00023065"/>
    </source>
</evidence>
<dbReference type="Proteomes" id="UP000267096">
    <property type="component" value="Unassembled WGS sequence"/>
</dbReference>